<dbReference type="PANTHER" id="PTHR34512:SF30">
    <property type="entry name" value="OUTER MEMBRANE PROTEIN ASSEMBLY FACTOR BAMB"/>
    <property type="match status" value="1"/>
</dbReference>
<dbReference type="InterPro" id="IPR002372">
    <property type="entry name" value="PQQ_rpt_dom"/>
</dbReference>
<gene>
    <name evidence="3" type="ORF">GCM10007981_04330</name>
</gene>
<evidence type="ECO:0000313" key="3">
    <source>
        <dbReference type="EMBL" id="GGP19678.1"/>
    </source>
</evidence>
<reference evidence="3" key="2">
    <citation type="submission" date="2020-09" db="EMBL/GenBank/DDBJ databases">
        <authorList>
            <person name="Sun Q."/>
            <person name="Ohkuma M."/>
        </authorList>
    </citation>
    <scope>NUCLEOTIDE SEQUENCE</scope>
    <source>
        <strain evidence="3">JCM 10088</strain>
    </source>
</reference>
<dbReference type="SUPFAM" id="SSF50998">
    <property type="entry name" value="Quinoprotein alcohol dehydrogenase-like"/>
    <property type="match status" value="1"/>
</dbReference>
<dbReference type="InterPro" id="IPR015943">
    <property type="entry name" value="WD40/YVTN_repeat-like_dom_sf"/>
</dbReference>
<feature type="domain" description="Pyrrolo-quinoline quinone repeat" evidence="2">
    <location>
        <begin position="22"/>
        <end position="153"/>
    </location>
</feature>
<dbReference type="RefSeq" id="WP_188595806.1">
    <property type="nucleotide sequence ID" value="NZ_BMNL01000001.1"/>
</dbReference>
<feature type="transmembrane region" description="Helical" evidence="1">
    <location>
        <begin position="32"/>
        <end position="57"/>
    </location>
</feature>
<sequence length="262" mass="27746">MTSEGPCSNYPSPGIEYINFAGSVIWDVGMPFFASFITIYNYIVIAAGSNSIIAYFLNNGAKVWYRNLTSTVNTTGYITMIPTVGDNVVVVSLNSPNALVALNAVNGAYLWSLNLTSFITATPAYGDGYFYFGTSNGKLYAVSPNGSVKWVDDINIPVLTTPAIADGRLYAGLGNGTFLAINDATGATIWGDTFNSPITAPPIVSTNGIVYIGTEDGNVYAINANNGAILSKYSTGYTIVSLALDGGYLIALDSQANIYIFK</sequence>
<protein>
    <recommendedName>
        <fullName evidence="2">Pyrrolo-quinoline quinone repeat domain-containing protein</fullName>
    </recommendedName>
</protein>
<dbReference type="AlphaFoldDB" id="A0A830GWH0"/>
<dbReference type="Proteomes" id="UP000610960">
    <property type="component" value="Unassembled WGS sequence"/>
</dbReference>
<evidence type="ECO:0000256" key="1">
    <source>
        <dbReference type="SAM" id="Phobius"/>
    </source>
</evidence>
<dbReference type="Pfam" id="PF13360">
    <property type="entry name" value="PQQ_2"/>
    <property type="match status" value="1"/>
</dbReference>
<dbReference type="InterPro" id="IPR011047">
    <property type="entry name" value="Quinoprotein_ADH-like_sf"/>
</dbReference>
<accession>A0A830GWH0</accession>
<comment type="caution">
    <text evidence="3">The sequence shown here is derived from an EMBL/GenBank/DDBJ whole genome shotgun (WGS) entry which is preliminary data.</text>
</comment>
<keyword evidence="1" id="KW-0812">Transmembrane</keyword>
<name>A0A830GWH0_9CREN</name>
<proteinExistence type="predicted"/>
<reference evidence="3" key="1">
    <citation type="journal article" date="2014" name="Int. J. Syst. Evol. Microbiol.">
        <title>Complete genome sequence of Corynebacterium casei LMG S-19264T (=DSM 44701T), isolated from a smear-ripened cheese.</title>
        <authorList>
            <consortium name="US DOE Joint Genome Institute (JGI-PGF)"/>
            <person name="Walter F."/>
            <person name="Albersmeier A."/>
            <person name="Kalinowski J."/>
            <person name="Ruckert C."/>
        </authorList>
    </citation>
    <scope>NUCLEOTIDE SEQUENCE</scope>
    <source>
        <strain evidence="3">JCM 10088</strain>
    </source>
</reference>
<dbReference type="EMBL" id="BMNL01000001">
    <property type="protein sequence ID" value="GGP19678.1"/>
    <property type="molecule type" value="Genomic_DNA"/>
</dbReference>
<keyword evidence="1" id="KW-1133">Transmembrane helix</keyword>
<dbReference type="Gene3D" id="2.130.10.10">
    <property type="entry name" value="YVTN repeat-like/Quinoprotein amine dehydrogenase"/>
    <property type="match status" value="1"/>
</dbReference>
<keyword evidence="4" id="KW-1185">Reference proteome</keyword>
<dbReference type="PANTHER" id="PTHR34512">
    <property type="entry name" value="CELL SURFACE PROTEIN"/>
    <property type="match status" value="1"/>
</dbReference>
<dbReference type="SMART" id="SM00564">
    <property type="entry name" value="PQQ"/>
    <property type="match status" value="4"/>
</dbReference>
<evidence type="ECO:0000259" key="2">
    <source>
        <dbReference type="Pfam" id="PF13360"/>
    </source>
</evidence>
<dbReference type="OrthoDB" id="145878at2157"/>
<keyword evidence="1" id="KW-0472">Membrane</keyword>
<organism evidence="3 4">
    <name type="scientific">Thermocladium modestius</name>
    <dbReference type="NCBI Taxonomy" id="62609"/>
    <lineage>
        <taxon>Archaea</taxon>
        <taxon>Thermoproteota</taxon>
        <taxon>Thermoprotei</taxon>
        <taxon>Thermoproteales</taxon>
        <taxon>Thermoproteaceae</taxon>
        <taxon>Thermocladium</taxon>
    </lineage>
</organism>
<dbReference type="InterPro" id="IPR018391">
    <property type="entry name" value="PQQ_b-propeller_rpt"/>
</dbReference>
<evidence type="ECO:0000313" key="4">
    <source>
        <dbReference type="Proteomes" id="UP000610960"/>
    </source>
</evidence>